<keyword evidence="2" id="KW-0789">Thiol protease inhibitor</keyword>
<sequence length="130" mass="14062">MARTEAMKILSLLLVITLSFVAVNGYGTLVGGMTEIKDVKSNKEVQDLGKFAVEEYNKNHQGGLRGGGGTAGLVFSQVVEAKQQVVTGIKYYLKIEATQNGLTKTFESEVVVAPWKHPSKQLISFSPSSQ</sequence>
<feature type="domain" description="Cystatin" evidence="4">
    <location>
        <begin position="28"/>
        <end position="128"/>
    </location>
</feature>
<dbReference type="InterPro" id="IPR046350">
    <property type="entry name" value="Cystatin_sf"/>
</dbReference>
<organism evidence="5 6">
    <name type="scientific">Corchorus capsularis</name>
    <name type="common">Jute</name>
    <dbReference type="NCBI Taxonomy" id="210143"/>
    <lineage>
        <taxon>Eukaryota</taxon>
        <taxon>Viridiplantae</taxon>
        <taxon>Streptophyta</taxon>
        <taxon>Embryophyta</taxon>
        <taxon>Tracheophyta</taxon>
        <taxon>Spermatophyta</taxon>
        <taxon>Magnoliopsida</taxon>
        <taxon>eudicotyledons</taxon>
        <taxon>Gunneridae</taxon>
        <taxon>Pentapetalae</taxon>
        <taxon>rosids</taxon>
        <taxon>malvids</taxon>
        <taxon>Malvales</taxon>
        <taxon>Malvaceae</taxon>
        <taxon>Grewioideae</taxon>
        <taxon>Apeibeae</taxon>
        <taxon>Corchorus</taxon>
    </lineage>
</organism>
<reference evidence="5 6" key="1">
    <citation type="submission" date="2013-09" db="EMBL/GenBank/DDBJ databases">
        <title>Corchorus capsularis genome sequencing.</title>
        <authorList>
            <person name="Alam M."/>
            <person name="Haque M.S."/>
            <person name="Islam M.S."/>
            <person name="Emdad E.M."/>
            <person name="Islam M.M."/>
            <person name="Ahmed B."/>
            <person name="Halim A."/>
            <person name="Hossen Q.M.M."/>
            <person name="Hossain M.Z."/>
            <person name="Ahmed R."/>
            <person name="Khan M.M."/>
            <person name="Islam R."/>
            <person name="Rashid M.M."/>
            <person name="Khan S.A."/>
            <person name="Rahman M.S."/>
            <person name="Alam M."/>
        </authorList>
    </citation>
    <scope>NUCLEOTIDE SEQUENCE [LARGE SCALE GENOMIC DNA]</scope>
    <source>
        <strain evidence="6">cv. CVL-1</strain>
        <tissue evidence="5">Whole seedling</tissue>
    </source>
</reference>
<evidence type="ECO:0000313" key="5">
    <source>
        <dbReference type="EMBL" id="OMO75915.1"/>
    </source>
</evidence>
<keyword evidence="6" id="KW-1185">Reference proteome</keyword>
<protein>
    <submittedName>
        <fullName evidence="5">Cystatin</fullName>
    </submittedName>
</protein>
<gene>
    <name evidence="5" type="ORF">CCACVL1_15997</name>
</gene>
<dbReference type="Pfam" id="PF16845">
    <property type="entry name" value="SQAPI"/>
    <property type="match status" value="1"/>
</dbReference>
<evidence type="ECO:0000259" key="4">
    <source>
        <dbReference type="SMART" id="SM00043"/>
    </source>
</evidence>
<dbReference type="AlphaFoldDB" id="A0A1R3HZZ6"/>
<dbReference type="InterPro" id="IPR000010">
    <property type="entry name" value="Cystatin_dom"/>
</dbReference>
<proteinExistence type="predicted"/>
<dbReference type="OrthoDB" id="1908104at2759"/>
<dbReference type="PANTHER" id="PTHR47373">
    <property type="entry name" value="CYSTEINE PROTEINASE INHIBITOR 2"/>
    <property type="match status" value="1"/>
</dbReference>
<dbReference type="GO" id="GO:0004869">
    <property type="term" value="F:cysteine-type endopeptidase inhibitor activity"/>
    <property type="evidence" value="ECO:0007669"/>
    <property type="project" value="UniProtKB-KW"/>
</dbReference>
<evidence type="ECO:0000313" key="6">
    <source>
        <dbReference type="Proteomes" id="UP000188268"/>
    </source>
</evidence>
<dbReference type="CDD" id="cd00042">
    <property type="entry name" value="CY"/>
    <property type="match status" value="1"/>
</dbReference>
<accession>A0A1R3HZZ6</accession>
<keyword evidence="3" id="KW-0732">Signal</keyword>
<evidence type="ECO:0000256" key="2">
    <source>
        <dbReference type="ARBA" id="ARBA00022704"/>
    </source>
</evidence>
<feature type="chain" id="PRO_5018592207" evidence="3">
    <location>
        <begin position="26"/>
        <end position="130"/>
    </location>
</feature>
<feature type="signal peptide" evidence="3">
    <location>
        <begin position="1"/>
        <end position="25"/>
    </location>
</feature>
<dbReference type="EMBL" id="AWWV01010931">
    <property type="protein sequence ID" value="OMO75915.1"/>
    <property type="molecule type" value="Genomic_DNA"/>
</dbReference>
<dbReference type="Gene3D" id="3.10.450.10">
    <property type="match status" value="1"/>
</dbReference>
<keyword evidence="1" id="KW-0646">Protease inhibitor</keyword>
<dbReference type="SUPFAM" id="SSF54403">
    <property type="entry name" value="Cystatin/monellin"/>
    <property type="match status" value="1"/>
</dbReference>
<dbReference type="OMA" id="RTNMEIQ"/>
<dbReference type="SMART" id="SM00043">
    <property type="entry name" value="CY"/>
    <property type="match status" value="1"/>
</dbReference>
<dbReference type="Gramene" id="OMO75915">
    <property type="protein sequence ID" value="OMO75915"/>
    <property type="gene ID" value="CCACVL1_15997"/>
</dbReference>
<dbReference type="PANTHER" id="PTHR47373:SF1">
    <property type="entry name" value="CYSTEINE PROTEINASE INHIBITOR 2"/>
    <property type="match status" value="1"/>
</dbReference>
<dbReference type="STRING" id="210143.A0A1R3HZZ6"/>
<evidence type="ECO:0000256" key="3">
    <source>
        <dbReference type="SAM" id="SignalP"/>
    </source>
</evidence>
<comment type="caution">
    <text evidence="5">The sequence shown here is derived from an EMBL/GenBank/DDBJ whole genome shotgun (WGS) entry which is preliminary data.</text>
</comment>
<name>A0A1R3HZZ6_COCAP</name>
<evidence type="ECO:0000256" key="1">
    <source>
        <dbReference type="ARBA" id="ARBA00022690"/>
    </source>
</evidence>
<dbReference type="Proteomes" id="UP000188268">
    <property type="component" value="Unassembled WGS sequence"/>
</dbReference>